<organism evidence="3 4">
    <name type="scientific">Haemophilus haemolyticus</name>
    <dbReference type="NCBI Taxonomy" id="726"/>
    <lineage>
        <taxon>Bacteria</taxon>
        <taxon>Pseudomonadati</taxon>
        <taxon>Pseudomonadota</taxon>
        <taxon>Gammaproteobacteria</taxon>
        <taxon>Pasteurellales</taxon>
        <taxon>Pasteurellaceae</taxon>
        <taxon>Haemophilus</taxon>
    </lineage>
</organism>
<dbReference type="Proteomes" id="UP000034750">
    <property type="component" value="Unassembled WGS sequence"/>
</dbReference>
<evidence type="ECO:0000313" key="4">
    <source>
        <dbReference type="Proteomes" id="UP000034750"/>
    </source>
</evidence>
<reference evidence="3 4" key="1">
    <citation type="submission" date="2015-05" db="EMBL/GenBank/DDBJ databases">
        <title>Comparative analyses of the lipooligosaccharides from nottypeable Haemophilus influenzae and Haemophilus haemolyticus.</title>
        <authorList>
            <person name="Post D.M.B."/>
            <person name="Ketterer M.R."/>
            <person name="Coffin J.E."/>
            <person name="Reinders L.M."/>
            <person name="Munson R.S.Jr."/>
            <person name="Bair T.B."/>
            <person name="Murphy T.F."/>
            <person name="Foster E."/>
            <person name="Gibson B.W."/>
            <person name="Apicella M.A."/>
        </authorList>
    </citation>
    <scope>NUCLEOTIDE SEQUENCE [LARGE SCALE GENOMIC DNA]</scope>
    <source>
        <strain evidence="3 4">11P18</strain>
    </source>
</reference>
<accession>A0A0M3G6E0</accession>
<dbReference type="InterPro" id="IPR016778">
    <property type="entry name" value="Competence_ComB"/>
</dbReference>
<gene>
    <name evidence="3" type="ORF">AAX18_05475</name>
</gene>
<dbReference type="AlphaFoldDB" id="A0A0M3G6E0"/>
<dbReference type="PIRSF" id="PIRSF020785">
    <property type="entry name" value="Competence_ComB"/>
    <property type="match status" value="1"/>
</dbReference>
<protein>
    <submittedName>
        <fullName evidence="3">Competence protein B</fullName>
    </submittedName>
</protein>
<sequence>MSMNLLPWRTYQHQKRLRRLAFYIALFILLAINLMLAFSNLIEQQQQNLQAQQKSFEKFNQQLHKTTIQIEQLRSAVQVGEVLQSLTNGQVQNSLQRLSELPLQKGELNRFKQDGHNLSLEGRAQDQMEFESVHQFLKQYFPNVKLSQVQPEQHTLFFRFDVEEVGEDK</sequence>
<evidence type="ECO:0000256" key="2">
    <source>
        <dbReference type="SAM" id="Phobius"/>
    </source>
</evidence>
<feature type="transmembrane region" description="Helical" evidence="2">
    <location>
        <begin position="20"/>
        <end position="42"/>
    </location>
</feature>
<dbReference type="RefSeq" id="WP_046953216.1">
    <property type="nucleotide sequence ID" value="NZ_CP031238.1"/>
</dbReference>
<keyword evidence="2" id="KW-1133">Transmembrane helix</keyword>
<proteinExistence type="predicted"/>
<keyword evidence="2" id="KW-0812">Transmembrane</keyword>
<dbReference type="EMBL" id="LCTK01000024">
    <property type="protein sequence ID" value="KKZ58542.1"/>
    <property type="molecule type" value="Genomic_DNA"/>
</dbReference>
<keyword evidence="2" id="KW-0472">Membrane</keyword>
<name>A0A0M3G6E0_HAEHA</name>
<evidence type="ECO:0000256" key="1">
    <source>
        <dbReference type="SAM" id="Coils"/>
    </source>
</evidence>
<evidence type="ECO:0000313" key="3">
    <source>
        <dbReference type="EMBL" id="KKZ58542.1"/>
    </source>
</evidence>
<feature type="coiled-coil region" evidence="1">
    <location>
        <begin position="42"/>
        <end position="76"/>
    </location>
</feature>
<comment type="caution">
    <text evidence="3">The sequence shown here is derived from an EMBL/GenBank/DDBJ whole genome shotgun (WGS) entry which is preliminary data.</text>
</comment>
<keyword evidence="1" id="KW-0175">Coiled coil</keyword>
<dbReference type="PATRIC" id="fig|726.54.peg.1094"/>